<proteinExistence type="predicted"/>
<dbReference type="AlphaFoldDB" id="A0A0B7ASP7"/>
<reference evidence="1" key="1">
    <citation type="submission" date="2014-12" db="EMBL/GenBank/DDBJ databases">
        <title>Insight into the proteome of Arion vulgaris.</title>
        <authorList>
            <person name="Aradska J."/>
            <person name="Bulat T."/>
            <person name="Smidak R."/>
            <person name="Sarate P."/>
            <person name="Gangsoo J."/>
            <person name="Sialana F."/>
            <person name="Bilban M."/>
            <person name="Lubec G."/>
        </authorList>
    </citation>
    <scope>NUCLEOTIDE SEQUENCE</scope>
    <source>
        <tissue evidence="1">Skin</tissue>
    </source>
</reference>
<dbReference type="EMBL" id="HACG01037174">
    <property type="protein sequence ID" value="CEK84039.1"/>
    <property type="molecule type" value="Transcribed_RNA"/>
</dbReference>
<protein>
    <recommendedName>
        <fullName evidence="2">RNase H type-1 domain-containing protein</fullName>
    </recommendedName>
</protein>
<evidence type="ECO:0000313" key="1">
    <source>
        <dbReference type="EMBL" id="CEK84039.1"/>
    </source>
</evidence>
<gene>
    <name evidence="1" type="primary">ORF140359</name>
</gene>
<accession>A0A0B7ASP7</accession>
<organism evidence="1">
    <name type="scientific">Arion vulgaris</name>
    <dbReference type="NCBI Taxonomy" id="1028688"/>
    <lineage>
        <taxon>Eukaryota</taxon>
        <taxon>Metazoa</taxon>
        <taxon>Spiralia</taxon>
        <taxon>Lophotrochozoa</taxon>
        <taxon>Mollusca</taxon>
        <taxon>Gastropoda</taxon>
        <taxon>Heterobranchia</taxon>
        <taxon>Euthyneura</taxon>
        <taxon>Panpulmonata</taxon>
        <taxon>Eupulmonata</taxon>
        <taxon>Stylommatophora</taxon>
        <taxon>Helicina</taxon>
        <taxon>Arionoidea</taxon>
        <taxon>Arionidae</taxon>
        <taxon>Arion</taxon>
    </lineage>
</organism>
<name>A0A0B7ASP7_9EUPU</name>
<evidence type="ECO:0008006" key="2">
    <source>
        <dbReference type="Google" id="ProtNLM"/>
    </source>
</evidence>
<feature type="non-terminal residue" evidence="1">
    <location>
        <position position="1"/>
    </location>
</feature>
<sequence>FIFVPGLAGVRGNERAGRLAGMAAVQSGQAMDMTDIINSIREKGCVQIQVIVMNLQY</sequence>